<dbReference type="InterPro" id="IPR006153">
    <property type="entry name" value="Cation/H_exchanger_TM"/>
</dbReference>
<feature type="region of interest" description="Disordered" evidence="9">
    <location>
        <begin position="310"/>
        <end position="329"/>
    </location>
</feature>
<dbReference type="Gene3D" id="1.20.1270.220">
    <property type="match status" value="1"/>
</dbReference>
<feature type="compositionally biased region" description="Basic and acidic residues" evidence="9">
    <location>
        <begin position="320"/>
        <end position="329"/>
    </location>
</feature>
<evidence type="ECO:0000256" key="7">
    <source>
        <dbReference type="PROSITE-ProRule" id="PRU00035"/>
    </source>
</evidence>
<evidence type="ECO:0000256" key="3">
    <source>
        <dbReference type="ARBA" id="ARBA00022737"/>
    </source>
</evidence>
<feature type="compositionally biased region" description="Polar residues" evidence="9">
    <location>
        <begin position="26"/>
        <end position="35"/>
    </location>
</feature>
<feature type="compositionally biased region" description="Polar residues" evidence="9">
    <location>
        <begin position="43"/>
        <end position="52"/>
    </location>
</feature>
<feature type="region of interest" description="Disordered" evidence="9">
    <location>
        <begin position="545"/>
        <end position="652"/>
    </location>
</feature>
<dbReference type="PRINTS" id="PR00503">
    <property type="entry name" value="BROMODOMAIN"/>
</dbReference>
<dbReference type="AlphaFoldDB" id="A0A1I7W8I1"/>
<accession>A0A1I7W8I1</accession>
<evidence type="ECO:0000256" key="8">
    <source>
        <dbReference type="SAM" id="Coils"/>
    </source>
</evidence>
<feature type="transmembrane region" description="Helical" evidence="10">
    <location>
        <begin position="1049"/>
        <end position="1068"/>
    </location>
</feature>
<feature type="compositionally biased region" description="Low complexity" evidence="9">
    <location>
        <begin position="575"/>
        <end position="586"/>
    </location>
</feature>
<feature type="compositionally biased region" description="Polar residues" evidence="9">
    <location>
        <begin position="594"/>
        <end position="603"/>
    </location>
</feature>
<dbReference type="WBParaSite" id="Hba_00956">
    <property type="protein sequence ID" value="Hba_00956"/>
    <property type="gene ID" value="Hba_00956"/>
</dbReference>
<feature type="domain" description="NET" evidence="12">
    <location>
        <begin position="641"/>
        <end position="722"/>
    </location>
</feature>
<dbReference type="InterPro" id="IPR036427">
    <property type="entry name" value="Bromodomain-like_sf"/>
</dbReference>
<feature type="coiled-coil region" evidence="8">
    <location>
        <begin position="796"/>
        <end position="823"/>
    </location>
</feature>
<dbReference type="Pfam" id="PF00439">
    <property type="entry name" value="Bromodomain"/>
    <property type="match status" value="2"/>
</dbReference>
<dbReference type="GO" id="GO:0015385">
    <property type="term" value="F:sodium:proton antiporter activity"/>
    <property type="evidence" value="ECO:0007669"/>
    <property type="project" value="InterPro"/>
</dbReference>
<feature type="compositionally biased region" description="Pro residues" evidence="9">
    <location>
        <begin position="553"/>
        <end position="568"/>
    </location>
</feature>
<dbReference type="FunFam" id="1.20.920.10:FF:000002">
    <property type="entry name" value="Bromodomain-containing protein 4"/>
    <property type="match status" value="1"/>
</dbReference>
<evidence type="ECO:0000313" key="13">
    <source>
        <dbReference type="Proteomes" id="UP000095283"/>
    </source>
</evidence>
<evidence type="ECO:0000256" key="4">
    <source>
        <dbReference type="ARBA" id="ARBA00022989"/>
    </source>
</evidence>
<comment type="subcellular location">
    <subcellularLocation>
        <location evidence="1">Membrane</location>
        <topology evidence="1">Multi-pass membrane protein</topology>
    </subcellularLocation>
</comment>
<feature type="transmembrane region" description="Helical" evidence="10">
    <location>
        <begin position="910"/>
        <end position="930"/>
    </location>
</feature>
<dbReference type="PRINTS" id="PR01084">
    <property type="entry name" value="NAHEXCHNGR"/>
</dbReference>
<evidence type="ECO:0000259" key="12">
    <source>
        <dbReference type="PROSITE" id="PS51525"/>
    </source>
</evidence>
<dbReference type="InterPro" id="IPR027353">
    <property type="entry name" value="NET_dom"/>
</dbReference>
<feature type="compositionally biased region" description="Basic residues" evidence="9">
    <location>
        <begin position="613"/>
        <end position="622"/>
    </location>
</feature>
<dbReference type="GO" id="GO:0016020">
    <property type="term" value="C:membrane"/>
    <property type="evidence" value="ECO:0007669"/>
    <property type="project" value="UniProtKB-SubCell"/>
</dbReference>
<keyword evidence="13" id="KW-1185">Reference proteome</keyword>
<dbReference type="InterPro" id="IPR038336">
    <property type="entry name" value="NET_sf"/>
</dbReference>
<feature type="domain" description="Bromo" evidence="11">
    <location>
        <begin position="372"/>
        <end position="440"/>
    </location>
</feature>
<feature type="transmembrane region" description="Helical" evidence="10">
    <location>
        <begin position="842"/>
        <end position="862"/>
    </location>
</feature>
<feature type="region of interest" description="Disordered" evidence="9">
    <location>
        <begin position="1"/>
        <end position="63"/>
    </location>
</feature>
<dbReference type="GO" id="GO:0006355">
    <property type="term" value="P:regulation of DNA-templated transcription"/>
    <property type="evidence" value="ECO:0007669"/>
    <property type="project" value="TreeGrafter"/>
</dbReference>
<evidence type="ECO:0000256" key="9">
    <source>
        <dbReference type="SAM" id="MobiDB-lite"/>
    </source>
</evidence>
<keyword evidence="2 10" id="KW-0812">Transmembrane</keyword>
<dbReference type="GO" id="GO:0005634">
    <property type="term" value="C:nucleus"/>
    <property type="evidence" value="ECO:0007669"/>
    <property type="project" value="TreeGrafter"/>
</dbReference>
<dbReference type="SMART" id="SM00297">
    <property type="entry name" value="BROMO"/>
    <property type="match status" value="2"/>
</dbReference>
<evidence type="ECO:0000256" key="1">
    <source>
        <dbReference type="ARBA" id="ARBA00004141"/>
    </source>
</evidence>
<sequence length="1071" mass="122225">MYGTSEESYEDQVLLTVMSADEPQKNTDGVSTSEDGANGLSIDDSTSEQGPVTENPWATPRQEPVNGVVQPRVIPPMGKPTRHTNQLDYILNTVLKDAMKHKHAWPFNQPVDTVKLGLPDYHKVIKRPMDLKSIEKRLKNGYYYSAKDCMEDIMTMFNNCYTYNPPHFGVVAMARDLEQLILAKVADMPPEDFESIFRNCYTFNQSEDDVTLMCKNVENVYRDLIQTMPVEFVLYTLHRSGCEKPCYCLASRESSVSIQKGIADSSSVIGDTEIVPVAEESTATTSNSVSASSHAVHPLKLQKGVKRKADTTTSVGVEDDTAKVSARRESTRPIKKPAHFVDYAQLQPRFKGKLTESLKYCQKVLTELLGKKYKSFTWPFLEPVDVEGLNLTDYYDINPNPMDLGTMKKKQYIIAQEFEDDVRLICSNCFKYNPPTDQIHQHGRTLLKTFEDKWRFLPVDEEPMDTTTSLTVATTADPAEEDEKLELILMQVMSQQKHMQERLTQLQSYSQELMDIKFKRKEAKLSENPIPPIPSSLLNNVHSTLSQCGASPLPSPAIKPRPKPPPPVVKEEESSLSNGPGSSISPTIRKESKPPQQRVTAPQTEPPKPYSGRGRKPGSKNKPKPEPVANGKPWKEDYDFDSGDEASNAPMSYDEKRQLSLDINKLPGDKLSMVVNIIESRESITDFNPEEIEIDFETLKPVTLRDLEAFVPRKPYTPKSQSDMENRKREIEEKIKKLGGTVPPQQSTSKNGLQLMRLHVHQLGLDLLLDHHHLPVRYSFYEDFLCYCQWFLIYVIKEKRKQLRLEEDRRRRLKEEEQKAAASMGEPAEDEASKVLRLREQVIQIIIPILSIYLSIYIIYSIRNVYNCMLLSHIIIGLANVLNTYTIHIFIVFIFKLINMMILEMAAQRYLFSFCLLIGFVIRYFNIGLLESQTLDVVTKNQTSVSEPPDYLRLEVKPQEGAQRVSFHYELIEGFYADSKKHNEQKIEQKVCFKNLLNNRNSYAIILISSCLKSAFSPEIFFNILLPPIIFNAGYSLKKRHFFRNIGTILAFVFIGTTLSCLGTGWYFHLF</sequence>
<evidence type="ECO:0000259" key="11">
    <source>
        <dbReference type="PROSITE" id="PS50014"/>
    </source>
</evidence>
<dbReference type="GO" id="GO:0006338">
    <property type="term" value="P:chromatin remodeling"/>
    <property type="evidence" value="ECO:0007669"/>
    <property type="project" value="TreeGrafter"/>
</dbReference>
<dbReference type="PANTHER" id="PTHR22880">
    <property type="entry name" value="FALZ-RELATED BROMODOMAIN-CONTAINING PROTEINS"/>
    <property type="match status" value="1"/>
</dbReference>
<keyword evidence="5 7" id="KW-0103">Bromodomain</keyword>
<dbReference type="Pfam" id="PF17035">
    <property type="entry name" value="BET"/>
    <property type="match status" value="1"/>
</dbReference>
<evidence type="ECO:0000256" key="10">
    <source>
        <dbReference type="SAM" id="Phobius"/>
    </source>
</evidence>
<dbReference type="InterPro" id="IPR018359">
    <property type="entry name" value="Bromodomain_CS"/>
</dbReference>
<dbReference type="Proteomes" id="UP000095283">
    <property type="component" value="Unplaced"/>
</dbReference>
<dbReference type="FunFam" id="1.20.1270.220:FF:000001">
    <property type="entry name" value="bromodomain-containing protein 2 isoform X1"/>
    <property type="match status" value="1"/>
</dbReference>
<feature type="transmembrane region" description="Helical" evidence="10">
    <location>
        <begin position="874"/>
        <end position="898"/>
    </location>
</feature>
<dbReference type="Gene3D" id="1.20.920.10">
    <property type="entry name" value="Bromodomain-like"/>
    <property type="match status" value="3"/>
</dbReference>
<feature type="domain" description="Bromo" evidence="11">
    <location>
        <begin position="99"/>
        <end position="171"/>
    </location>
</feature>
<dbReference type="GO" id="GO:0000785">
    <property type="term" value="C:chromatin"/>
    <property type="evidence" value="ECO:0007669"/>
    <property type="project" value="TreeGrafter"/>
</dbReference>
<evidence type="ECO:0000313" key="14">
    <source>
        <dbReference type="WBParaSite" id="Hba_00956"/>
    </source>
</evidence>
<dbReference type="Pfam" id="PF00999">
    <property type="entry name" value="Na_H_Exchanger"/>
    <property type="match status" value="1"/>
</dbReference>
<dbReference type="InterPro" id="IPR050935">
    <property type="entry name" value="Bromo_chromatin_reader"/>
</dbReference>
<dbReference type="InterPro" id="IPR004709">
    <property type="entry name" value="NaH_exchanger"/>
</dbReference>
<dbReference type="InterPro" id="IPR001487">
    <property type="entry name" value="Bromodomain"/>
</dbReference>
<dbReference type="GO" id="GO:0006885">
    <property type="term" value="P:regulation of pH"/>
    <property type="evidence" value="ECO:0007669"/>
    <property type="project" value="InterPro"/>
</dbReference>
<keyword evidence="8" id="KW-0175">Coiled coil</keyword>
<keyword evidence="3" id="KW-0677">Repeat</keyword>
<evidence type="ECO:0000256" key="6">
    <source>
        <dbReference type="ARBA" id="ARBA00023136"/>
    </source>
</evidence>
<evidence type="ECO:0000256" key="2">
    <source>
        <dbReference type="ARBA" id="ARBA00022692"/>
    </source>
</evidence>
<proteinExistence type="predicted"/>
<dbReference type="PROSITE" id="PS00633">
    <property type="entry name" value="BROMODOMAIN_1"/>
    <property type="match status" value="1"/>
</dbReference>
<protein>
    <submittedName>
        <fullName evidence="14">Bromo domain-containing protein</fullName>
    </submittedName>
</protein>
<evidence type="ECO:0000256" key="5">
    <source>
        <dbReference type="ARBA" id="ARBA00023117"/>
    </source>
</evidence>
<dbReference type="PROSITE" id="PS50014">
    <property type="entry name" value="BROMODOMAIN_2"/>
    <property type="match status" value="2"/>
</dbReference>
<name>A0A1I7W8I1_HETBA</name>
<keyword evidence="4 10" id="KW-1133">Transmembrane helix</keyword>
<organism evidence="13 14">
    <name type="scientific">Heterorhabditis bacteriophora</name>
    <name type="common">Entomopathogenic nematode worm</name>
    <dbReference type="NCBI Taxonomy" id="37862"/>
    <lineage>
        <taxon>Eukaryota</taxon>
        <taxon>Metazoa</taxon>
        <taxon>Ecdysozoa</taxon>
        <taxon>Nematoda</taxon>
        <taxon>Chromadorea</taxon>
        <taxon>Rhabditida</taxon>
        <taxon>Rhabditina</taxon>
        <taxon>Rhabditomorpha</taxon>
        <taxon>Strongyloidea</taxon>
        <taxon>Heterorhabditidae</taxon>
        <taxon>Heterorhabditis</taxon>
    </lineage>
</organism>
<keyword evidence="6 10" id="KW-0472">Membrane</keyword>
<dbReference type="PANTHER" id="PTHR22880:SF225">
    <property type="entry name" value="BROMODOMAIN-CONTAINING PROTEIN BET-1-RELATED"/>
    <property type="match status" value="1"/>
</dbReference>
<dbReference type="SUPFAM" id="SSF47370">
    <property type="entry name" value="Bromodomain"/>
    <property type="match status" value="3"/>
</dbReference>
<dbReference type="PROSITE" id="PS51525">
    <property type="entry name" value="NET"/>
    <property type="match status" value="1"/>
</dbReference>
<reference evidence="14" key="1">
    <citation type="submission" date="2016-11" db="UniProtKB">
        <authorList>
            <consortium name="WormBaseParasite"/>
        </authorList>
    </citation>
    <scope>IDENTIFICATION</scope>
</reference>